<reference evidence="2 4" key="1">
    <citation type="submission" date="2016-08" db="EMBL/GenBank/DDBJ databases">
        <title>Moorella thermoacetica DSM 103132.</title>
        <authorList>
            <person name="Jendresen C.B."/>
            <person name="Redl S.M."/>
            <person name="Jensen T.O."/>
            <person name="Nielsen A.T."/>
        </authorList>
    </citation>
    <scope>NUCLEOTIDE SEQUENCE [LARGE SCALE GENOMIC DNA]</scope>
    <source>
        <strain evidence="2 4">DSM 103132</strain>
    </source>
</reference>
<gene>
    <name evidence="2" type="ORF">Maut_02197</name>
    <name evidence="3" type="ORF">MTAT_19700</name>
</gene>
<dbReference type="EMBL" id="CP017019">
    <property type="protein sequence ID" value="AOQ24625.1"/>
    <property type="molecule type" value="Genomic_DNA"/>
</dbReference>
<dbReference type="Proteomes" id="UP000322283">
    <property type="component" value="Unassembled WGS sequence"/>
</dbReference>
<evidence type="ECO:0000313" key="2">
    <source>
        <dbReference type="EMBL" id="AOQ24625.1"/>
    </source>
</evidence>
<reference evidence="3 5" key="2">
    <citation type="submission" date="2019-05" db="EMBL/GenBank/DDBJ databases">
        <title>Genome sequence of Moorella thermoacetica ATCC 33924.</title>
        <authorList>
            <person name="Poehlein A."/>
            <person name="Bengelsdorf F.R."/>
            <person name="Duerre P."/>
            <person name="Daniel R."/>
        </authorList>
    </citation>
    <scope>NUCLEOTIDE SEQUENCE [LARGE SCALE GENOMIC DNA]</scope>
    <source>
        <strain evidence="3 5">ATCC 33924</strain>
    </source>
</reference>
<dbReference type="RefSeq" id="WP_081328586.1">
    <property type="nucleotide sequence ID" value="NZ_CP017019.1"/>
</dbReference>
<sequence>MDTLLERLAELEHEQWMEWAKTLMETESIHEERRQRWQKYMVPYAELPEEVKEQDREWARKILEIVSKEFHPADVIAAKEGI</sequence>
<feature type="domain" description="Ryanodine receptor Ryr" evidence="1">
    <location>
        <begin position="2"/>
        <end position="66"/>
    </location>
</feature>
<name>A0AAC9HIQ0_NEOTH</name>
<dbReference type="Gene3D" id="6.20.350.10">
    <property type="match status" value="1"/>
</dbReference>
<dbReference type="InterPro" id="IPR003032">
    <property type="entry name" value="Ryanodine_rcpt"/>
</dbReference>
<proteinExistence type="predicted"/>
<evidence type="ECO:0000259" key="1">
    <source>
        <dbReference type="Pfam" id="PF02026"/>
    </source>
</evidence>
<dbReference type="Proteomes" id="UP000094598">
    <property type="component" value="Chromosome"/>
</dbReference>
<evidence type="ECO:0000313" key="3">
    <source>
        <dbReference type="EMBL" id="TYL12728.1"/>
    </source>
</evidence>
<dbReference type="Pfam" id="PF02026">
    <property type="entry name" value="RyR"/>
    <property type="match status" value="1"/>
</dbReference>
<organism evidence="2 4">
    <name type="scientific">Neomoorella thermoacetica</name>
    <name type="common">Clostridium thermoaceticum</name>
    <dbReference type="NCBI Taxonomy" id="1525"/>
    <lineage>
        <taxon>Bacteria</taxon>
        <taxon>Bacillati</taxon>
        <taxon>Bacillota</taxon>
        <taxon>Clostridia</taxon>
        <taxon>Neomoorellales</taxon>
        <taxon>Neomoorellaceae</taxon>
        <taxon>Neomoorella</taxon>
    </lineage>
</organism>
<evidence type="ECO:0000313" key="4">
    <source>
        <dbReference type="Proteomes" id="UP000094598"/>
    </source>
</evidence>
<dbReference type="AlphaFoldDB" id="A0AAC9HIQ0"/>
<dbReference type="EMBL" id="VCDX01000006">
    <property type="protein sequence ID" value="TYL12728.1"/>
    <property type="molecule type" value="Genomic_DNA"/>
</dbReference>
<protein>
    <submittedName>
        <fullName evidence="2">RyR domain protein</fullName>
    </submittedName>
</protein>
<keyword evidence="5" id="KW-1185">Reference proteome</keyword>
<evidence type="ECO:0000313" key="5">
    <source>
        <dbReference type="Proteomes" id="UP000322283"/>
    </source>
</evidence>
<accession>A0AAC9HIQ0</accession>